<reference evidence="1" key="1">
    <citation type="submission" date="2021-01" db="EMBL/GenBank/DDBJ databases">
        <authorList>
            <consortium name="Genoscope - CEA"/>
            <person name="William W."/>
        </authorList>
    </citation>
    <scope>NUCLEOTIDE SEQUENCE</scope>
</reference>
<organism evidence="1 2">
    <name type="scientific">Paramecium sonneborni</name>
    <dbReference type="NCBI Taxonomy" id="65129"/>
    <lineage>
        <taxon>Eukaryota</taxon>
        <taxon>Sar</taxon>
        <taxon>Alveolata</taxon>
        <taxon>Ciliophora</taxon>
        <taxon>Intramacronucleata</taxon>
        <taxon>Oligohymenophorea</taxon>
        <taxon>Peniculida</taxon>
        <taxon>Parameciidae</taxon>
        <taxon>Paramecium</taxon>
    </lineage>
</organism>
<evidence type="ECO:0000313" key="2">
    <source>
        <dbReference type="Proteomes" id="UP000692954"/>
    </source>
</evidence>
<protein>
    <submittedName>
        <fullName evidence="1">Uncharacterized protein</fullName>
    </submittedName>
</protein>
<dbReference type="EMBL" id="CAJJDN010000061">
    <property type="protein sequence ID" value="CAD8094016.1"/>
    <property type="molecule type" value="Genomic_DNA"/>
</dbReference>
<evidence type="ECO:0000313" key="1">
    <source>
        <dbReference type="EMBL" id="CAD8094016.1"/>
    </source>
</evidence>
<keyword evidence="2" id="KW-1185">Reference proteome</keyword>
<accession>A0A8S1NVR6</accession>
<proteinExistence type="predicted"/>
<sequence>MEMLRVNKQIFLIPLLINQKSLQFQVHQSLQAFLLPNSLIFCQKFLKLRHDILFFFLILQQNSHALPNQYRQSEQIGLQLMINESMQQQGLIQTLQQKQLFQSRIQTLEQQNYQFQVLVIVVHLTLKFQFHLQLLRPQRLEYKMQTLTYCILDIKLYWELLKFQIFLKQTKSTTSTYTSQNFNLETNSYFIVAYSKIQFSNTSLYRLKFLITTTGTTAQYTLQTWSSSVYPPNTVSTFQMKYILSYEFKPIECETVRISKYLDRKINEKISKQMNLVEANKIYITEGTDQILVADTIQTLNIIVYFKCYPNKKVHAEINKCNCLKQLITLDRNCHGSMNIIYFYMLFTSQQDFKELAITTTTKGFSIDQTIRNYEIQTKNVLNIQMEDI</sequence>
<comment type="caution">
    <text evidence="1">The sequence shown here is derived from an EMBL/GenBank/DDBJ whole genome shotgun (WGS) entry which is preliminary data.</text>
</comment>
<dbReference type="Proteomes" id="UP000692954">
    <property type="component" value="Unassembled WGS sequence"/>
</dbReference>
<gene>
    <name evidence="1" type="ORF">PSON_ATCC_30995.1.T0610278</name>
</gene>
<name>A0A8S1NVR6_9CILI</name>
<dbReference type="AlphaFoldDB" id="A0A8S1NVR6"/>